<feature type="transmembrane region" description="Helical" evidence="2">
    <location>
        <begin position="28"/>
        <end position="51"/>
    </location>
</feature>
<reference evidence="4 6" key="2">
    <citation type="submission" date="2018-03" db="EMBL/GenBank/DDBJ databases">
        <authorList>
            <person name="Fogelqvist J."/>
        </authorList>
    </citation>
    <scope>NUCLEOTIDE SEQUENCE [LARGE SCALE GENOMIC DNA]</scope>
</reference>
<feature type="region of interest" description="Disordered" evidence="1">
    <location>
        <begin position="189"/>
        <end position="214"/>
    </location>
</feature>
<proteinExistence type="predicted"/>
<evidence type="ECO:0000313" key="4">
    <source>
        <dbReference type="EMBL" id="SPQ97800.1"/>
    </source>
</evidence>
<name>A0A0G4IQI8_PLABS</name>
<evidence type="ECO:0000313" key="5">
    <source>
        <dbReference type="Proteomes" id="UP000039324"/>
    </source>
</evidence>
<evidence type="ECO:0000256" key="2">
    <source>
        <dbReference type="SAM" id="Phobius"/>
    </source>
</evidence>
<gene>
    <name evidence="3" type="ORF">PBRA_000835</name>
    <name evidence="4" type="ORF">PLBR_LOCUS5015</name>
</gene>
<dbReference type="Proteomes" id="UP000039324">
    <property type="component" value="Unassembled WGS sequence"/>
</dbReference>
<keyword evidence="2" id="KW-0812">Transmembrane</keyword>
<feature type="transmembrane region" description="Helical" evidence="2">
    <location>
        <begin position="125"/>
        <end position="147"/>
    </location>
</feature>
<accession>A0A0G4IQI8</accession>
<protein>
    <submittedName>
        <fullName evidence="3">Uncharacterized protein</fullName>
    </submittedName>
</protein>
<feature type="transmembrane region" description="Helical" evidence="2">
    <location>
        <begin position="96"/>
        <end position="113"/>
    </location>
</feature>
<keyword evidence="2" id="KW-0472">Membrane</keyword>
<organism evidence="3 5">
    <name type="scientific">Plasmodiophora brassicae</name>
    <name type="common">Clubroot disease agent</name>
    <dbReference type="NCBI Taxonomy" id="37360"/>
    <lineage>
        <taxon>Eukaryota</taxon>
        <taxon>Sar</taxon>
        <taxon>Rhizaria</taxon>
        <taxon>Endomyxa</taxon>
        <taxon>Phytomyxea</taxon>
        <taxon>Plasmodiophorida</taxon>
        <taxon>Plasmodiophoridae</taxon>
        <taxon>Plasmodiophora</taxon>
    </lineage>
</organism>
<evidence type="ECO:0000313" key="6">
    <source>
        <dbReference type="Proteomes" id="UP000290189"/>
    </source>
</evidence>
<feature type="transmembrane region" description="Helical" evidence="2">
    <location>
        <begin position="57"/>
        <end position="84"/>
    </location>
</feature>
<dbReference type="EMBL" id="OVEO01000008">
    <property type="protein sequence ID" value="SPQ97800.1"/>
    <property type="molecule type" value="Genomic_DNA"/>
</dbReference>
<evidence type="ECO:0000313" key="3">
    <source>
        <dbReference type="EMBL" id="CEO97490.1"/>
    </source>
</evidence>
<dbReference type="EMBL" id="CDSF01000079">
    <property type="protein sequence ID" value="CEO97490.1"/>
    <property type="molecule type" value="Genomic_DNA"/>
</dbReference>
<reference evidence="3 5" key="1">
    <citation type="submission" date="2015-02" db="EMBL/GenBank/DDBJ databases">
        <authorList>
            <person name="Chooi Y.-H."/>
        </authorList>
    </citation>
    <scope>NUCLEOTIDE SEQUENCE [LARGE SCALE GENOMIC DNA]</scope>
    <source>
        <strain evidence="3">E3</strain>
    </source>
</reference>
<keyword evidence="2" id="KW-1133">Transmembrane helix</keyword>
<keyword evidence="4" id="KW-0496">Mitochondrion</keyword>
<dbReference type="AlphaFoldDB" id="A0A0G4IQI8"/>
<sequence length="214" mass="23876">MAAVESATDDRVWHEARRNAKELASKEAVIRLALLVTVSLSSALTVSLTTIQGWIEFLTALVLCFLVMSAVQHCQTIGLCIYTLQHTIKFLRMRRLFLTADLIQYALPSYLFLQFCYACLPKMRLFVLFVDTTVLVITISSLASTSVRAAVVTCLHRWTNGIMADYECPQVPHQRNGYWEAGQPDGPLPSHALNGNGHDEQTPLQEDAPFPNGH</sequence>
<keyword evidence="5" id="KW-1185">Reference proteome</keyword>
<evidence type="ECO:0000256" key="1">
    <source>
        <dbReference type="SAM" id="MobiDB-lite"/>
    </source>
</evidence>
<dbReference type="Proteomes" id="UP000290189">
    <property type="component" value="Unassembled WGS sequence"/>
</dbReference>
<geneLocation type="mitochondrion" evidence="4"/>